<evidence type="ECO:0000313" key="2">
    <source>
        <dbReference type="Proteomes" id="UP001177023"/>
    </source>
</evidence>
<dbReference type="InterPro" id="IPR021010">
    <property type="entry name" value="Cytosolic_motility_protein"/>
</dbReference>
<protein>
    <submittedName>
        <fullName evidence="1">Uncharacterized protein</fullName>
    </submittedName>
</protein>
<sequence>MPAKEDSWAFVPIGAPFPDNPVRVKDQQNMYVALWYKFGKPIHGRAWNNNGVVECSFPYSKVELTGKRDLGGQIQILTYQGDFASLGYWYEWLPIKNIEEKVPHLELVRCGMSCPVIIKTKKGETLLGYYGMDTGIAMVGYDGKNEQISGETVKEMLTIFRNLKPKPTGIKVYDDIWIDLKYRDAFPKLPVRADDRGLKMEDGSTHNQYVALWYKHGQPLFGRAYPDAGDKVLANFGWDKQENAGAEIGSFQMITLPPEGSRGLEYKWIPYTQAKAKGEFTPVNVGDCAPCILTDGKKELLGNVHFGQERASAGLNGTEWAIVGPAVGPLLVLCKRRAA</sequence>
<reference evidence="1" key="1">
    <citation type="submission" date="2023-06" db="EMBL/GenBank/DDBJ databases">
        <authorList>
            <person name="Delattre M."/>
        </authorList>
    </citation>
    <scope>NUCLEOTIDE SEQUENCE</scope>
    <source>
        <strain evidence="1">AF72</strain>
    </source>
</reference>
<dbReference type="PANTHER" id="PTHR31578">
    <property type="entry name" value="PROTEIN CBG21223-RELATED"/>
    <property type="match status" value="1"/>
</dbReference>
<keyword evidence="2" id="KW-1185">Reference proteome</keyword>
<dbReference type="AlphaFoldDB" id="A0AA36DEV8"/>
<dbReference type="EMBL" id="CATQJA010002701">
    <property type="protein sequence ID" value="CAJ0584938.1"/>
    <property type="molecule type" value="Genomic_DNA"/>
</dbReference>
<feature type="non-terminal residue" evidence="1">
    <location>
        <position position="339"/>
    </location>
</feature>
<gene>
    <name evidence="1" type="ORF">MSPICULIGERA_LOCUS22973</name>
</gene>
<comment type="caution">
    <text evidence="1">The sequence shown here is derived from an EMBL/GenBank/DDBJ whole genome shotgun (WGS) entry which is preliminary data.</text>
</comment>
<name>A0AA36DEV8_9BILA</name>
<proteinExistence type="predicted"/>
<evidence type="ECO:0000313" key="1">
    <source>
        <dbReference type="EMBL" id="CAJ0584938.1"/>
    </source>
</evidence>
<organism evidence="1 2">
    <name type="scientific">Mesorhabditis spiculigera</name>
    <dbReference type="NCBI Taxonomy" id="96644"/>
    <lineage>
        <taxon>Eukaryota</taxon>
        <taxon>Metazoa</taxon>
        <taxon>Ecdysozoa</taxon>
        <taxon>Nematoda</taxon>
        <taxon>Chromadorea</taxon>
        <taxon>Rhabditida</taxon>
        <taxon>Rhabditina</taxon>
        <taxon>Rhabditomorpha</taxon>
        <taxon>Rhabditoidea</taxon>
        <taxon>Rhabditidae</taxon>
        <taxon>Mesorhabditinae</taxon>
        <taxon>Mesorhabditis</taxon>
    </lineage>
</organism>
<dbReference type="Pfam" id="PF12150">
    <property type="entry name" value="MFP2b"/>
    <property type="match status" value="2"/>
</dbReference>
<dbReference type="PANTHER" id="PTHR31578:SF3">
    <property type="entry name" value="NEMATODE SPECIFIC PEPTIDE FAMILY"/>
    <property type="match status" value="1"/>
</dbReference>
<accession>A0AA36DEV8</accession>
<dbReference type="SUPFAM" id="SSF141739">
    <property type="entry name" value="MFPT repeat-like"/>
    <property type="match status" value="2"/>
</dbReference>
<dbReference type="Proteomes" id="UP001177023">
    <property type="component" value="Unassembled WGS sequence"/>
</dbReference>